<evidence type="ECO:0000256" key="2">
    <source>
        <dbReference type="ARBA" id="ARBA00023295"/>
    </source>
</evidence>
<accession>A0ABM9FSE5</accession>
<evidence type="ECO:0000259" key="4">
    <source>
        <dbReference type="Pfam" id="PF00150"/>
    </source>
</evidence>
<dbReference type="RefSeq" id="WP_247652530.1">
    <property type="nucleotide sequence ID" value="NZ_CALYLF010000006.1"/>
</dbReference>
<organism evidence="5 6">
    <name type="scientific">Vibrio aestuarianus</name>
    <dbReference type="NCBI Taxonomy" id="28171"/>
    <lineage>
        <taxon>Bacteria</taxon>
        <taxon>Pseudomonadati</taxon>
        <taxon>Pseudomonadota</taxon>
        <taxon>Gammaproteobacteria</taxon>
        <taxon>Vibrionales</taxon>
        <taxon>Vibrionaceae</taxon>
        <taxon>Vibrio</taxon>
    </lineage>
</organism>
<proteinExistence type="inferred from homology"/>
<gene>
    <name evidence="5" type="ORF">VAE063_950601</name>
</gene>
<keyword evidence="6" id="KW-1185">Reference proteome</keyword>
<sequence length="277" mass="32173">MTKKWSKDKAWDWYNALPWLRGFNYLPRNAVNWTEMWQSETFDIATIEQELEWAAGVGYNTLRTNLPFIVWQADRDGLIERFNQFLDVAAKHKMYVMICPMDDCGFSGEHPYLGPQKLPVPGLHNSQAAASPGRNIVVDESQWGDVEVYIRDIIGTYRNDARILLWDLYNEPTNRAILTLGKEEYFDESLDPMATRLMEKAFDWARDEEPTQPLTVGGWHGDSTVETSNMPFFAHPMDQKAFELSDIVSYHAYTTAEKMSDMIQFLEKFERPLMCTE</sequence>
<reference evidence="5" key="1">
    <citation type="submission" date="2022-06" db="EMBL/GenBank/DDBJ databases">
        <authorList>
            <person name="Goudenege D."/>
            <person name="Le Roux F."/>
        </authorList>
    </citation>
    <scope>NUCLEOTIDE SEQUENCE</scope>
    <source>
        <strain evidence="5">12-063</strain>
    </source>
</reference>
<dbReference type="InterPro" id="IPR001547">
    <property type="entry name" value="Glyco_hydro_5"/>
</dbReference>
<dbReference type="Gene3D" id="3.20.20.80">
    <property type="entry name" value="Glycosidases"/>
    <property type="match status" value="1"/>
</dbReference>
<name>A0ABM9FSE5_9VIBR</name>
<evidence type="ECO:0000256" key="1">
    <source>
        <dbReference type="ARBA" id="ARBA00022801"/>
    </source>
</evidence>
<dbReference type="Proteomes" id="UP001152658">
    <property type="component" value="Unassembled WGS sequence"/>
</dbReference>
<evidence type="ECO:0000256" key="3">
    <source>
        <dbReference type="RuleBase" id="RU361153"/>
    </source>
</evidence>
<keyword evidence="1 3" id="KW-0378">Hydrolase</keyword>
<dbReference type="EMBL" id="CALYLK010000136">
    <property type="protein sequence ID" value="CAH8237975.1"/>
    <property type="molecule type" value="Genomic_DNA"/>
</dbReference>
<evidence type="ECO:0000313" key="5">
    <source>
        <dbReference type="EMBL" id="CAH8237975.1"/>
    </source>
</evidence>
<protein>
    <recommendedName>
        <fullName evidence="4">Glycoside hydrolase family 5 domain-containing protein</fullName>
    </recommendedName>
</protein>
<comment type="similarity">
    <text evidence="3">Belongs to the glycosyl hydrolase 5 (cellulase A) family.</text>
</comment>
<dbReference type="Pfam" id="PF00150">
    <property type="entry name" value="Cellulase"/>
    <property type="match status" value="1"/>
</dbReference>
<dbReference type="SUPFAM" id="SSF51445">
    <property type="entry name" value="(Trans)glycosidases"/>
    <property type="match status" value="1"/>
</dbReference>
<keyword evidence="2 3" id="KW-0326">Glycosidase</keyword>
<comment type="caution">
    <text evidence="5">The sequence shown here is derived from an EMBL/GenBank/DDBJ whole genome shotgun (WGS) entry which is preliminary data.</text>
</comment>
<dbReference type="InterPro" id="IPR017853">
    <property type="entry name" value="GH"/>
</dbReference>
<evidence type="ECO:0000313" key="6">
    <source>
        <dbReference type="Proteomes" id="UP001152658"/>
    </source>
</evidence>
<feature type="domain" description="Glycoside hydrolase family 5" evidence="4">
    <location>
        <begin position="32"/>
        <end position="257"/>
    </location>
</feature>